<organism evidence="5">
    <name type="scientific">Medioppia subpectinata</name>
    <dbReference type="NCBI Taxonomy" id="1979941"/>
    <lineage>
        <taxon>Eukaryota</taxon>
        <taxon>Metazoa</taxon>
        <taxon>Ecdysozoa</taxon>
        <taxon>Arthropoda</taxon>
        <taxon>Chelicerata</taxon>
        <taxon>Arachnida</taxon>
        <taxon>Acari</taxon>
        <taxon>Acariformes</taxon>
        <taxon>Sarcoptiformes</taxon>
        <taxon>Oribatida</taxon>
        <taxon>Brachypylina</taxon>
        <taxon>Oppioidea</taxon>
        <taxon>Oppiidae</taxon>
        <taxon>Medioppia</taxon>
    </lineage>
</organism>
<dbReference type="GO" id="GO:0005694">
    <property type="term" value="C:chromosome"/>
    <property type="evidence" value="ECO:0007669"/>
    <property type="project" value="UniProtKB-ARBA"/>
</dbReference>
<comment type="subcellular location">
    <subcellularLocation>
        <location evidence="1">Nucleus</location>
    </subcellularLocation>
</comment>
<dbReference type="OrthoDB" id="433924at2759"/>
<feature type="compositionally biased region" description="Basic residues" evidence="3">
    <location>
        <begin position="74"/>
        <end position="85"/>
    </location>
</feature>
<evidence type="ECO:0000313" key="6">
    <source>
        <dbReference type="Proteomes" id="UP000759131"/>
    </source>
</evidence>
<feature type="compositionally biased region" description="Low complexity" evidence="3">
    <location>
        <begin position="101"/>
        <end position="114"/>
    </location>
</feature>
<gene>
    <name evidence="5" type="ORF">OSB1V03_LOCUS805</name>
</gene>
<proteinExistence type="predicted"/>
<evidence type="ECO:0000256" key="2">
    <source>
        <dbReference type="ARBA" id="ARBA00023242"/>
    </source>
</evidence>
<dbReference type="SMART" id="SM00300">
    <property type="entry name" value="ChSh"/>
    <property type="match status" value="1"/>
</dbReference>
<dbReference type="GO" id="GO:0005634">
    <property type="term" value="C:nucleus"/>
    <property type="evidence" value="ECO:0007669"/>
    <property type="project" value="UniProtKB-SubCell"/>
</dbReference>
<feature type="domain" description="Chromo" evidence="4">
    <location>
        <begin position="123"/>
        <end position="177"/>
    </location>
</feature>
<dbReference type="InterPro" id="IPR051219">
    <property type="entry name" value="Heterochromatin_chromo-domain"/>
</dbReference>
<evidence type="ECO:0000313" key="5">
    <source>
        <dbReference type="EMBL" id="CAD7620315.1"/>
    </source>
</evidence>
<dbReference type="InterPro" id="IPR000953">
    <property type="entry name" value="Chromo/chromo_shadow_dom"/>
</dbReference>
<feature type="region of interest" description="Disordered" evidence="3">
    <location>
        <begin position="1"/>
        <end position="116"/>
    </location>
</feature>
<dbReference type="Proteomes" id="UP000759131">
    <property type="component" value="Unassembled WGS sequence"/>
</dbReference>
<evidence type="ECO:0000256" key="3">
    <source>
        <dbReference type="SAM" id="MobiDB-lite"/>
    </source>
</evidence>
<dbReference type="PANTHER" id="PTHR22812">
    <property type="entry name" value="CHROMOBOX PROTEIN"/>
    <property type="match status" value="1"/>
</dbReference>
<evidence type="ECO:0000259" key="4">
    <source>
        <dbReference type="PROSITE" id="PS50013"/>
    </source>
</evidence>
<evidence type="ECO:0000256" key="1">
    <source>
        <dbReference type="ARBA" id="ARBA00004123"/>
    </source>
</evidence>
<sequence>MALPADDRNQTSISSDRKPEAQDSAHTREVAKEVSPKLTDISAKSNAKDNAYVGAKRGPKRHTNTSAGADTNGHKKGANKSHKRCKNESNGEEVTQSEGQLKGSDSSDSLGSKSAPKGFDRKLEADYICGATTRSGEVMFLVKWKGVNSADLVTAKEANLKIPQIVIKFYETNLCFK</sequence>
<dbReference type="Gene3D" id="2.40.50.40">
    <property type="match status" value="1"/>
</dbReference>
<dbReference type="CDD" id="cd00034">
    <property type="entry name" value="CSD"/>
    <property type="match status" value="1"/>
</dbReference>
<dbReference type="PROSITE" id="PS50013">
    <property type="entry name" value="CHROMO_2"/>
    <property type="match status" value="1"/>
</dbReference>
<accession>A0A7R9KCT6</accession>
<dbReference type="Pfam" id="PF01393">
    <property type="entry name" value="Chromo_shadow"/>
    <property type="match status" value="1"/>
</dbReference>
<name>A0A7R9KCT6_9ACAR</name>
<protein>
    <recommendedName>
        <fullName evidence="4">Chromo domain-containing protein</fullName>
    </recommendedName>
</protein>
<dbReference type="SMART" id="SM00298">
    <property type="entry name" value="CHROMO"/>
    <property type="match status" value="1"/>
</dbReference>
<keyword evidence="2" id="KW-0539">Nucleus</keyword>
<dbReference type="EMBL" id="CAJPIZ010000200">
    <property type="protein sequence ID" value="CAG2100745.1"/>
    <property type="molecule type" value="Genomic_DNA"/>
</dbReference>
<feature type="compositionally biased region" description="Basic and acidic residues" evidence="3">
    <location>
        <begin position="1"/>
        <end position="35"/>
    </location>
</feature>
<dbReference type="InterPro" id="IPR016197">
    <property type="entry name" value="Chromo-like_dom_sf"/>
</dbReference>
<dbReference type="SUPFAM" id="SSF54160">
    <property type="entry name" value="Chromo domain-like"/>
    <property type="match status" value="1"/>
</dbReference>
<dbReference type="EMBL" id="OC854775">
    <property type="protein sequence ID" value="CAD7620315.1"/>
    <property type="molecule type" value="Genomic_DNA"/>
</dbReference>
<reference evidence="5" key="1">
    <citation type="submission" date="2020-11" db="EMBL/GenBank/DDBJ databases">
        <authorList>
            <person name="Tran Van P."/>
        </authorList>
    </citation>
    <scope>NUCLEOTIDE SEQUENCE</scope>
</reference>
<dbReference type="AlphaFoldDB" id="A0A7R9KCT6"/>
<dbReference type="InterPro" id="IPR008251">
    <property type="entry name" value="Chromo_shadow_dom"/>
</dbReference>
<keyword evidence="6" id="KW-1185">Reference proteome</keyword>